<evidence type="ECO:0000313" key="3">
    <source>
        <dbReference type="Proteomes" id="UP000466864"/>
    </source>
</evidence>
<feature type="region of interest" description="Disordered" evidence="1">
    <location>
        <begin position="40"/>
        <end position="70"/>
    </location>
</feature>
<dbReference type="Proteomes" id="UP000466864">
    <property type="component" value="Unassembled WGS sequence"/>
</dbReference>
<protein>
    <submittedName>
        <fullName evidence="2">Propanediol/glycerol family dehydratase medium subunit</fullName>
    </submittedName>
</protein>
<dbReference type="Gene3D" id="3.40.50.10150">
    <property type="entry name" value="B12-dependent dehydatase associated subunit"/>
    <property type="match status" value="1"/>
</dbReference>
<feature type="region of interest" description="Disordered" evidence="1">
    <location>
        <begin position="1"/>
        <end position="23"/>
    </location>
</feature>
<dbReference type="Pfam" id="PF02288">
    <property type="entry name" value="Dehydratase_MU"/>
    <property type="match status" value="1"/>
</dbReference>
<sequence length="238" mass="25837">MKAQSTRDGLDLTPSGNVKNTLLDLPDAAEVRKQVRELASGLGEDDIPSMAGRTRINEKKTDYSSYPKAKKGTDPKEVVIGVGAAFQREIKKTIGGIPLEEVLRNVRAGIEEEGMVPRVVKILDTSDVGFMALESAKLAGSGIGIGIQSKGTTVISQKDLYPLSNLELFPQAPLMTPETYRHIGQNAAKYAKGETVTPVPSVNDPMVRPKFQVKAAIMHIAETEQLSPELGIIEWRDQ</sequence>
<reference evidence="2 3" key="1">
    <citation type="submission" date="2019-08" db="EMBL/GenBank/DDBJ databases">
        <title>In-depth cultivation of the pig gut microbiome towards novel bacterial diversity and tailored functional studies.</title>
        <authorList>
            <person name="Wylensek D."/>
            <person name="Hitch T.C.A."/>
            <person name="Clavel T."/>
        </authorList>
    </citation>
    <scope>NUCLEOTIDE SEQUENCE [LARGE SCALE GENOMIC DNA]</scope>
    <source>
        <strain evidence="2 3">Oil+RF-744-WCA-WT-13</strain>
    </source>
</reference>
<dbReference type="InterPro" id="IPR010254">
    <property type="entry name" value="B12-dep_deHydtase_bsu"/>
</dbReference>
<dbReference type="InterPro" id="IPR003208">
    <property type="entry name" value="Dehydtase/Dehydtase_re"/>
</dbReference>
<proteinExistence type="predicted"/>
<dbReference type="EMBL" id="VUMV01000007">
    <property type="protein sequence ID" value="MST82625.1"/>
    <property type="molecule type" value="Genomic_DNA"/>
</dbReference>
<evidence type="ECO:0000313" key="2">
    <source>
        <dbReference type="EMBL" id="MST82625.1"/>
    </source>
</evidence>
<evidence type="ECO:0000256" key="1">
    <source>
        <dbReference type="SAM" id="MobiDB-lite"/>
    </source>
</evidence>
<gene>
    <name evidence="2" type="ORF">FYJ60_09880</name>
</gene>
<dbReference type="SUPFAM" id="SSF52968">
    <property type="entry name" value="B12-dependent dehydatase associated subunit"/>
    <property type="match status" value="1"/>
</dbReference>
<name>A0A7X2P9M7_9FIRM</name>
<dbReference type="AlphaFoldDB" id="A0A7X2P9M7"/>
<organism evidence="2 3">
    <name type="scientific">Bilifractor porci</name>
    <dbReference type="NCBI Taxonomy" id="2606636"/>
    <lineage>
        <taxon>Bacteria</taxon>
        <taxon>Bacillati</taxon>
        <taxon>Bacillota</taxon>
        <taxon>Clostridia</taxon>
        <taxon>Lachnospirales</taxon>
        <taxon>Lachnospiraceae</taxon>
        <taxon>Bilifractor</taxon>
    </lineage>
</organism>
<accession>A0A7X2P9M7</accession>
<comment type="caution">
    <text evidence="2">The sequence shown here is derived from an EMBL/GenBank/DDBJ whole genome shotgun (WGS) entry which is preliminary data.</text>
</comment>
<dbReference type="NCBIfam" id="NF011616">
    <property type="entry name" value="PRK15042.1"/>
    <property type="match status" value="1"/>
</dbReference>
<keyword evidence="3" id="KW-1185">Reference proteome</keyword>